<name>M8C655_AEGTA</name>
<reference evidence="1" key="1">
    <citation type="submission" date="2015-06" db="UniProtKB">
        <authorList>
            <consortium name="EnsemblPlants"/>
        </authorList>
    </citation>
    <scope>IDENTIFICATION</scope>
</reference>
<dbReference type="EnsemblPlants" id="EMT32780">
    <property type="protein sequence ID" value="EMT32780"/>
    <property type="gene ID" value="F775_09941"/>
</dbReference>
<proteinExistence type="predicted"/>
<dbReference type="AlphaFoldDB" id="M8C655"/>
<organism evidence="1">
    <name type="scientific">Aegilops tauschii</name>
    <name type="common">Tausch's goatgrass</name>
    <name type="synonym">Aegilops squarrosa</name>
    <dbReference type="NCBI Taxonomy" id="37682"/>
    <lineage>
        <taxon>Eukaryota</taxon>
        <taxon>Viridiplantae</taxon>
        <taxon>Streptophyta</taxon>
        <taxon>Embryophyta</taxon>
        <taxon>Tracheophyta</taxon>
        <taxon>Spermatophyta</taxon>
        <taxon>Magnoliopsida</taxon>
        <taxon>Liliopsida</taxon>
        <taxon>Poales</taxon>
        <taxon>Poaceae</taxon>
        <taxon>BOP clade</taxon>
        <taxon>Pooideae</taxon>
        <taxon>Triticodae</taxon>
        <taxon>Triticeae</taxon>
        <taxon>Triticinae</taxon>
        <taxon>Aegilops</taxon>
    </lineage>
</organism>
<sequence length="63" mass="7034">MEPRQPELEESCIAIVDEVLKPVEAPSVGERDPHIFPDPYAYFPMYRPGMSGGYLASDSFTSI</sequence>
<accession>M8C655</accession>
<evidence type="ECO:0000313" key="1">
    <source>
        <dbReference type="EnsemblPlants" id="EMT32780"/>
    </source>
</evidence>
<protein>
    <submittedName>
        <fullName evidence="1">Uncharacterized protein</fullName>
    </submittedName>
</protein>